<comment type="caution">
    <text evidence="1">The sequence shown here is derived from an EMBL/GenBank/DDBJ whole genome shotgun (WGS) entry which is preliminary data.</text>
</comment>
<gene>
    <name evidence="1" type="ORF">ANOM_011916</name>
</gene>
<dbReference type="AlphaFoldDB" id="A0A0L1IK77"/>
<dbReference type="STRING" id="1509407.A0A0L1IK77"/>
<protein>
    <submittedName>
        <fullName evidence="1">Uncharacterized protein</fullName>
    </submittedName>
</protein>
<organism evidence="1 2">
    <name type="scientific">Aspergillus nomiae NRRL (strain ATCC 15546 / NRRL 13137 / CBS 260.88 / M93)</name>
    <dbReference type="NCBI Taxonomy" id="1509407"/>
    <lineage>
        <taxon>Eukaryota</taxon>
        <taxon>Fungi</taxon>
        <taxon>Dikarya</taxon>
        <taxon>Ascomycota</taxon>
        <taxon>Pezizomycotina</taxon>
        <taxon>Eurotiomycetes</taxon>
        <taxon>Eurotiomycetidae</taxon>
        <taxon>Eurotiales</taxon>
        <taxon>Aspergillaceae</taxon>
        <taxon>Aspergillus</taxon>
        <taxon>Aspergillus subgen. Circumdati</taxon>
    </lineage>
</organism>
<dbReference type="GeneID" id="26813716"/>
<sequence>MNGSTQEIRGYIIRQIRVVLSKFLQDVNVGSATIRILGDTPTSILDPEDYLASIYPFVSETEECLKKHHPDNTTRFIATTIYRGKHSYFVLDLNNNDYTYETAHECKTIVPVYVLRLSKRQPTIFRKRELDETIAETLRDLHDCHGQDPLPLFDNHYEENRCYRHPRSLVTSSTD</sequence>
<proteinExistence type="predicted"/>
<dbReference type="EMBL" id="JNOM01000753">
    <property type="protein sequence ID" value="KNG79991.1"/>
    <property type="molecule type" value="Genomic_DNA"/>
</dbReference>
<accession>A0A0L1IK77</accession>
<dbReference type="OrthoDB" id="4243861at2759"/>
<reference evidence="1 2" key="1">
    <citation type="submission" date="2014-06" db="EMBL/GenBank/DDBJ databases">
        <title>The Genome of the Aflatoxigenic Filamentous Fungus Aspergillus nomius.</title>
        <authorList>
            <person name="Moore M.G."/>
            <person name="Shannon B.M."/>
            <person name="Brian M.M."/>
        </authorList>
    </citation>
    <scope>NUCLEOTIDE SEQUENCE [LARGE SCALE GENOMIC DNA]</scope>
    <source>
        <strain evidence="1 2">NRRL 13137</strain>
    </source>
</reference>
<evidence type="ECO:0000313" key="1">
    <source>
        <dbReference type="EMBL" id="KNG79991.1"/>
    </source>
</evidence>
<dbReference type="Proteomes" id="UP000037505">
    <property type="component" value="Unassembled WGS sequence"/>
</dbReference>
<evidence type="ECO:0000313" key="2">
    <source>
        <dbReference type="Proteomes" id="UP000037505"/>
    </source>
</evidence>
<dbReference type="RefSeq" id="XP_015400914.1">
    <property type="nucleotide sequence ID" value="XM_015557168.1"/>
</dbReference>
<keyword evidence="2" id="KW-1185">Reference proteome</keyword>
<name>A0A0L1IK77_ASPN3</name>